<dbReference type="PANTHER" id="PTHR30506:SF3">
    <property type="entry name" value="UPF0126 INNER MEMBRANE PROTEIN YADS-RELATED"/>
    <property type="match status" value="1"/>
</dbReference>
<dbReference type="InterPro" id="IPR005115">
    <property type="entry name" value="Gly_transporter"/>
</dbReference>
<evidence type="ECO:0000313" key="10">
    <source>
        <dbReference type="Proteomes" id="UP001056336"/>
    </source>
</evidence>
<evidence type="ECO:0000256" key="2">
    <source>
        <dbReference type="ARBA" id="ARBA00008193"/>
    </source>
</evidence>
<keyword evidence="5 7" id="KW-1133">Transmembrane helix</keyword>
<reference evidence="9" key="1">
    <citation type="journal article" date="2018" name="Int. J. Syst. Evol. Microbiol.">
        <title>Jatrophihabitans telluris sp. nov., isolated from sediment soil of lava forest wetlands and the emended description of the genus Jatrophihabitans.</title>
        <authorList>
            <person name="Lee K.C."/>
            <person name="Suh M.K."/>
            <person name="Eom M.K."/>
            <person name="Kim K.K."/>
            <person name="Kim J.S."/>
            <person name="Kim D.S."/>
            <person name="Ko S.H."/>
            <person name="Shin Y.K."/>
            <person name="Lee J.S."/>
        </authorList>
    </citation>
    <scope>NUCLEOTIDE SEQUENCE</scope>
    <source>
        <strain evidence="9">N237</strain>
    </source>
</reference>
<dbReference type="Pfam" id="PF03458">
    <property type="entry name" value="Gly_transporter"/>
    <property type="match status" value="2"/>
</dbReference>
<evidence type="ECO:0000256" key="1">
    <source>
        <dbReference type="ARBA" id="ARBA00004651"/>
    </source>
</evidence>
<feature type="transmembrane region" description="Helical" evidence="7">
    <location>
        <begin position="33"/>
        <end position="50"/>
    </location>
</feature>
<evidence type="ECO:0000256" key="3">
    <source>
        <dbReference type="ARBA" id="ARBA00022475"/>
    </source>
</evidence>
<feature type="transmembrane region" description="Helical" evidence="7">
    <location>
        <begin position="89"/>
        <end position="107"/>
    </location>
</feature>
<evidence type="ECO:0000259" key="8">
    <source>
        <dbReference type="Pfam" id="PF03458"/>
    </source>
</evidence>
<keyword evidence="4 7" id="KW-0812">Transmembrane</keyword>
<evidence type="ECO:0000256" key="6">
    <source>
        <dbReference type="ARBA" id="ARBA00023136"/>
    </source>
</evidence>
<feature type="domain" description="Glycine transporter" evidence="8">
    <location>
        <begin position="9"/>
        <end position="83"/>
    </location>
</feature>
<feature type="domain" description="Glycine transporter" evidence="8">
    <location>
        <begin position="95"/>
        <end position="167"/>
    </location>
</feature>
<feature type="transmembrane region" description="Helical" evidence="7">
    <location>
        <begin position="176"/>
        <end position="193"/>
    </location>
</feature>
<dbReference type="RefSeq" id="WP_249769070.1">
    <property type="nucleotide sequence ID" value="NZ_CP097332.1"/>
</dbReference>
<name>A0ABY4QTN3_9ACTN</name>
<feature type="transmembrane region" description="Helical" evidence="7">
    <location>
        <begin position="152"/>
        <end position="170"/>
    </location>
</feature>
<comment type="subcellular location">
    <subcellularLocation>
        <location evidence="1">Cell membrane</location>
        <topology evidence="1">Multi-pass membrane protein</topology>
    </subcellularLocation>
</comment>
<keyword evidence="10" id="KW-1185">Reference proteome</keyword>
<evidence type="ECO:0000256" key="4">
    <source>
        <dbReference type="ARBA" id="ARBA00022692"/>
    </source>
</evidence>
<feature type="transmembrane region" description="Helical" evidence="7">
    <location>
        <begin position="65"/>
        <end position="82"/>
    </location>
</feature>
<dbReference type="Proteomes" id="UP001056336">
    <property type="component" value="Chromosome"/>
</dbReference>
<evidence type="ECO:0000313" key="9">
    <source>
        <dbReference type="EMBL" id="UQX86713.1"/>
    </source>
</evidence>
<evidence type="ECO:0000256" key="5">
    <source>
        <dbReference type="ARBA" id="ARBA00022989"/>
    </source>
</evidence>
<organism evidence="9 10">
    <name type="scientific">Jatrophihabitans telluris</name>
    <dbReference type="NCBI Taxonomy" id="2038343"/>
    <lineage>
        <taxon>Bacteria</taxon>
        <taxon>Bacillati</taxon>
        <taxon>Actinomycetota</taxon>
        <taxon>Actinomycetes</taxon>
        <taxon>Jatrophihabitantales</taxon>
        <taxon>Jatrophihabitantaceae</taxon>
        <taxon>Jatrophihabitans</taxon>
    </lineage>
</organism>
<gene>
    <name evidence="9" type="ORF">M6D93_10355</name>
</gene>
<accession>A0ABY4QTN3</accession>
<feature type="transmembrane region" description="Helical" evidence="7">
    <location>
        <begin position="119"/>
        <end position="140"/>
    </location>
</feature>
<reference evidence="9" key="2">
    <citation type="submission" date="2022-05" db="EMBL/GenBank/DDBJ databases">
        <authorList>
            <person name="Kim J.-S."/>
            <person name="Lee K."/>
            <person name="Suh M."/>
            <person name="Eom M."/>
            <person name="Kim J.-S."/>
            <person name="Kim D.-S."/>
            <person name="Ko S.-H."/>
            <person name="Shin Y."/>
            <person name="Lee J.-S."/>
        </authorList>
    </citation>
    <scope>NUCLEOTIDE SEQUENCE</scope>
    <source>
        <strain evidence="9">N237</strain>
    </source>
</reference>
<dbReference type="PANTHER" id="PTHR30506">
    <property type="entry name" value="INNER MEMBRANE PROTEIN"/>
    <property type="match status" value="1"/>
</dbReference>
<keyword evidence="6 7" id="KW-0472">Membrane</keyword>
<protein>
    <submittedName>
        <fullName evidence="9">TRIC cation channel family protein</fullName>
    </submittedName>
</protein>
<feature type="transmembrane region" description="Helical" evidence="7">
    <location>
        <begin position="6"/>
        <end position="26"/>
    </location>
</feature>
<dbReference type="EMBL" id="CP097332">
    <property type="protein sequence ID" value="UQX86713.1"/>
    <property type="molecule type" value="Genomic_DNA"/>
</dbReference>
<proteinExistence type="inferred from homology"/>
<sequence>MSAATTQLVLDLVGVFVFALSGGLAAVRARLDLFGVVVVASVTALGGGIVRDTLLAQNPPYSLRHWPYLVVPVVASVVVFRFHPQVARARALVLLLDAAGLGLFTVTATQKSLAVGLGWAGASMIGVITGIGGGVIRDVLLRQIPVVLQREIYAVAALVGAGLVCLGHALGQLHAPWLIATAVVVFGIRVVALRRHWSAPTARNLEDQAGT</sequence>
<comment type="similarity">
    <text evidence="2">Belongs to the UPF0126 family.</text>
</comment>
<evidence type="ECO:0000256" key="7">
    <source>
        <dbReference type="SAM" id="Phobius"/>
    </source>
</evidence>
<keyword evidence="3" id="KW-1003">Cell membrane</keyword>